<feature type="region of interest" description="Disordered" evidence="1">
    <location>
        <begin position="121"/>
        <end position="243"/>
    </location>
</feature>
<organism evidence="2 3">
    <name type="scientific">Crepidotus variabilis</name>
    <dbReference type="NCBI Taxonomy" id="179855"/>
    <lineage>
        <taxon>Eukaryota</taxon>
        <taxon>Fungi</taxon>
        <taxon>Dikarya</taxon>
        <taxon>Basidiomycota</taxon>
        <taxon>Agaricomycotina</taxon>
        <taxon>Agaricomycetes</taxon>
        <taxon>Agaricomycetidae</taxon>
        <taxon>Agaricales</taxon>
        <taxon>Agaricineae</taxon>
        <taxon>Crepidotaceae</taxon>
        <taxon>Crepidotus</taxon>
    </lineage>
</organism>
<dbReference type="EMBL" id="MU157900">
    <property type="protein sequence ID" value="KAF9524346.1"/>
    <property type="molecule type" value="Genomic_DNA"/>
</dbReference>
<evidence type="ECO:0000313" key="3">
    <source>
        <dbReference type="Proteomes" id="UP000807306"/>
    </source>
</evidence>
<reference evidence="2" key="1">
    <citation type="submission" date="2020-11" db="EMBL/GenBank/DDBJ databases">
        <authorList>
            <consortium name="DOE Joint Genome Institute"/>
            <person name="Ahrendt S."/>
            <person name="Riley R."/>
            <person name="Andreopoulos W."/>
            <person name="Labutti K."/>
            <person name="Pangilinan J."/>
            <person name="Ruiz-Duenas F.J."/>
            <person name="Barrasa J.M."/>
            <person name="Sanchez-Garcia M."/>
            <person name="Camarero S."/>
            <person name="Miyauchi S."/>
            <person name="Serrano A."/>
            <person name="Linde D."/>
            <person name="Babiker R."/>
            <person name="Drula E."/>
            <person name="Ayuso-Fernandez I."/>
            <person name="Pacheco R."/>
            <person name="Padilla G."/>
            <person name="Ferreira P."/>
            <person name="Barriuso J."/>
            <person name="Kellner H."/>
            <person name="Castanera R."/>
            <person name="Alfaro M."/>
            <person name="Ramirez L."/>
            <person name="Pisabarro A.G."/>
            <person name="Kuo A."/>
            <person name="Tritt A."/>
            <person name="Lipzen A."/>
            <person name="He G."/>
            <person name="Yan M."/>
            <person name="Ng V."/>
            <person name="Cullen D."/>
            <person name="Martin F."/>
            <person name="Rosso M.-N."/>
            <person name="Henrissat B."/>
            <person name="Hibbett D."/>
            <person name="Martinez A.T."/>
            <person name="Grigoriev I.V."/>
        </authorList>
    </citation>
    <scope>NUCLEOTIDE SEQUENCE</scope>
    <source>
        <strain evidence="2">CBS 506.95</strain>
    </source>
</reference>
<feature type="compositionally biased region" description="Polar residues" evidence="1">
    <location>
        <begin position="15"/>
        <end position="28"/>
    </location>
</feature>
<accession>A0A9P6E880</accession>
<feature type="compositionally biased region" description="Polar residues" evidence="1">
    <location>
        <begin position="219"/>
        <end position="238"/>
    </location>
</feature>
<feature type="compositionally biased region" description="Low complexity" evidence="1">
    <location>
        <begin position="356"/>
        <end position="370"/>
    </location>
</feature>
<feature type="compositionally biased region" description="Basic residues" evidence="1">
    <location>
        <begin position="371"/>
        <end position="382"/>
    </location>
</feature>
<feature type="region of interest" description="Disordered" evidence="1">
    <location>
        <begin position="1"/>
        <end position="95"/>
    </location>
</feature>
<feature type="compositionally biased region" description="Basic residues" evidence="1">
    <location>
        <begin position="33"/>
        <end position="43"/>
    </location>
</feature>
<dbReference type="Proteomes" id="UP000807306">
    <property type="component" value="Unassembled WGS sequence"/>
</dbReference>
<evidence type="ECO:0000256" key="1">
    <source>
        <dbReference type="SAM" id="MobiDB-lite"/>
    </source>
</evidence>
<feature type="region of interest" description="Disordered" evidence="1">
    <location>
        <begin position="259"/>
        <end position="382"/>
    </location>
</feature>
<dbReference type="OrthoDB" id="3364608at2759"/>
<name>A0A9P6E880_9AGAR</name>
<dbReference type="AlphaFoldDB" id="A0A9P6E880"/>
<proteinExistence type="predicted"/>
<protein>
    <submittedName>
        <fullName evidence="2">Uncharacterized protein</fullName>
    </submittedName>
</protein>
<gene>
    <name evidence="2" type="ORF">CPB83DRAFT_910000</name>
</gene>
<feature type="compositionally biased region" description="Basic and acidic residues" evidence="1">
    <location>
        <begin position="196"/>
        <end position="206"/>
    </location>
</feature>
<evidence type="ECO:0000313" key="2">
    <source>
        <dbReference type="EMBL" id="KAF9524346.1"/>
    </source>
</evidence>
<sequence length="382" mass="41006">MLDTSPGGRAAFPQIQKSLKRSASTISLPTPPRTHRRHARGRSRGSCDSDSDGDKVLLSTDDELGHAGDEEERGGPSKKRRMGESAKATDAADEDAFWLGGSSEAADAAAKSSKADALAKVQAQQQQQAPLLYRKRKETTTTDSVAVAPVSPPPSHRKKVGKTPTSNASPMAIDSPLRAAAKVASPPSTPKTRSVTRREALLRDSPDNPFLVSPVADSDSGSPIASSNPSPRTPSKGSASYDKPFINYVFRGTRRTFQNPYFNHAEDRPMSPPPASKLPIDHPEYSPSLMCPPKVLFPTARGRKGKGKSTESPKAEAATTRSKARRRSLSPANEEDEEEDTLDLKPKKLNFEAAGTSKVKVKTTVTTTVKSRLRKSPGKMSA</sequence>
<comment type="caution">
    <text evidence="2">The sequence shown here is derived from an EMBL/GenBank/DDBJ whole genome shotgun (WGS) entry which is preliminary data.</text>
</comment>
<keyword evidence="3" id="KW-1185">Reference proteome</keyword>